<evidence type="ECO:0000313" key="1">
    <source>
        <dbReference type="EMBL" id="GHO98806.1"/>
    </source>
</evidence>
<dbReference type="Proteomes" id="UP000597444">
    <property type="component" value="Unassembled WGS sequence"/>
</dbReference>
<dbReference type="AlphaFoldDB" id="A0A8J3IZE5"/>
<keyword evidence="2" id="KW-1185">Reference proteome</keyword>
<proteinExistence type="predicted"/>
<organism evidence="1 2">
    <name type="scientific">Reticulibacter mediterranei</name>
    <dbReference type="NCBI Taxonomy" id="2778369"/>
    <lineage>
        <taxon>Bacteria</taxon>
        <taxon>Bacillati</taxon>
        <taxon>Chloroflexota</taxon>
        <taxon>Ktedonobacteria</taxon>
        <taxon>Ktedonobacterales</taxon>
        <taxon>Reticulibacteraceae</taxon>
        <taxon>Reticulibacter</taxon>
    </lineage>
</organism>
<accession>A0A8J3IZE5</accession>
<evidence type="ECO:0000313" key="2">
    <source>
        <dbReference type="Proteomes" id="UP000597444"/>
    </source>
</evidence>
<sequence>MGIEIVENQHHFLCVLVMDIEHLLHEISPILPGPLASHLGEAVA</sequence>
<comment type="caution">
    <text evidence="1">The sequence shown here is derived from an EMBL/GenBank/DDBJ whole genome shotgun (WGS) entry which is preliminary data.</text>
</comment>
<gene>
    <name evidence="1" type="ORF">KSF_088540</name>
</gene>
<dbReference type="EMBL" id="BNJK01000002">
    <property type="protein sequence ID" value="GHO98806.1"/>
    <property type="molecule type" value="Genomic_DNA"/>
</dbReference>
<reference evidence="1" key="1">
    <citation type="submission" date="2020-10" db="EMBL/GenBank/DDBJ databases">
        <title>Taxonomic study of unclassified bacteria belonging to the class Ktedonobacteria.</title>
        <authorList>
            <person name="Yabe S."/>
            <person name="Wang C.M."/>
            <person name="Zheng Y."/>
            <person name="Sakai Y."/>
            <person name="Cavaletti L."/>
            <person name="Monciardini P."/>
            <person name="Donadio S."/>
        </authorList>
    </citation>
    <scope>NUCLEOTIDE SEQUENCE</scope>
    <source>
        <strain evidence="1">ID150040</strain>
    </source>
</reference>
<name>A0A8J3IZE5_9CHLR</name>
<protein>
    <submittedName>
        <fullName evidence="1">Uncharacterized protein</fullName>
    </submittedName>
</protein>